<gene>
    <name evidence="2" type="ORF">COCMIDRAFT_23433</name>
</gene>
<protein>
    <submittedName>
        <fullName evidence="2">Uncharacterized protein</fullName>
    </submittedName>
</protein>
<dbReference type="AlphaFoldDB" id="W6ZG57"/>
<feature type="region of interest" description="Disordered" evidence="1">
    <location>
        <begin position="105"/>
        <end position="146"/>
    </location>
</feature>
<feature type="compositionally biased region" description="Pro residues" evidence="1">
    <location>
        <begin position="113"/>
        <end position="123"/>
    </location>
</feature>
<evidence type="ECO:0000256" key="1">
    <source>
        <dbReference type="SAM" id="MobiDB-lite"/>
    </source>
</evidence>
<accession>W6ZG57</accession>
<name>W6ZG57_COCMI</name>
<feature type="compositionally biased region" description="Low complexity" evidence="1">
    <location>
        <begin position="68"/>
        <end position="78"/>
    </location>
</feature>
<keyword evidence="3" id="KW-1185">Reference proteome</keyword>
<feature type="region of interest" description="Disordered" evidence="1">
    <location>
        <begin position="66"/>
        <end position="86"/>
    </location>
</feature>
<reference evidence="2 3" key="1">
    <citation type="journal article" date="2013" name="PLoS Genet.">
        <title>Comparative genome structure, secondary metabolite, and effector coding capacity across Cochliobolus pathogens.</title>
        <authorList>
            <person name="Condon B.J."/>
            <person name="Leng Y."/>
            <person name="Wu D."/>
            <person name="Bushley K.E."/>
            <person name="Ohm R.A."/>
            <person name="Otillar R."/>
            <person name="Martin J."/>
            <person name="Schackwitz W."/>
            <person name="Grimwood J."/>
            <person name="MohdZainudin N."/>
            <person name="Xue C."/>
            <person name="Wang R."/>
            <person name="Manning V.A."/>
            <person name="Dhillon B."/>
            <person name="Tu Z.J."/>
            <person name="Steffenson B.J."/>
            <person name="Salamov A."/>
            <person name="Sun H."/>
            <person name="Lowry S."/>
            <person name="LaButti K."/>
            <person name="Han J."/>
            <person name="Copeland A."/>
            <person name="Lindquist E."/>
            <person name="Barry K."/>
            <person name="Schmutz J."/>
            <person name="Baker S.E."/>
            <person name="Ciuffetti L.M."/>
            <person name="Grigoriev I.V."/>
            <person name="Zhong S."/>
            <person name="Turgeon B.G."/>
        </authorList>
    </citation>
    <scope>NUCLEOTIDE SEQUENCE [LARGE SCALE GENOMIC DNA]</scope>
    <source>
        <strain evidence="2 3">ATCC 44560</strain>
    </source>
</reference>
<proteinExistence type="predicted"/>
<dbReference type="HOGENOM" id="CLU_1777108_0_0_1"/>
<organism evidence="2 3">
    <name type="scientific">Bipolaris oryzae ATCC 44560</name>
    <dbReference type="NCBI Taxonomy" id="930090"/>
    <lineage>
        <taxon>Eukaryota</taxon>
        <taxon>Fungi</taxon>
        <taxon>Dikarya</taxon>
        <taxon>Ascomycota</taxon>
        <taxon>Pezizomycotina</taxon>
        <taxon>Dothideomycetes</taxon>
        <taxon>Pleosporomycetidae</taxon>
        <taxon>Pleosporales</taxon>
        <taxon>Pleosporineae</taxon>
        <taxon>Pleosporaceae</taxon>
        <taxon>Bipolaris</taxon>
    </lineage>
</organism>
<dbReference type="KEGG" id="bor:COCMIDRAFT_23433"/>
<dbReference type="RefSeq" id="XP_007684609.1">
    <property type="nucleotide sequence ID" value="XM_007686419.1"/>
</dbReference>
<dbReference type="EMBL" id="KI963937">
    <property type="protein sequence ID" value="EUC48868.1"/>
    <property type="molecule type" value="Genomic_DNA"/>
</dbReference>
<sequence>MWPAKSHEGRLTSLTKGREEKTVCFSPGTLRAPASSSILGMHLISRAGTQARAVCVSSRNCQTDQSVSASASASANASCPTHSRSSNNLVSMSVRCQAGVNTCLGPSVSMHTHPPPPSSPPPAAAAAAAVDSSLPQVNTRPRINSR</sequence>
<dbReference type="Proteomes" id="UP000054032">
    <property type="component" value="Unassembled WGS sequence"/>
</dbReference>
<evidence type="ECO:0000313" key="2">
    <source>
        <dbReference type="EMBL" id="EUC48868.1"/>
    </source>
</evidence>
<dbReference type="GeneID" id="19120430"/>
<evidence type="ECO:0000313" key="3">
    <source>
        <dbReference type="Proteomes" id="UP000054032"/>
    </source>
</evidence>
<feature type="compositionally biased region" description="Polar residues" evidence="1">
    <location>
        <begin position="133"/>
        <end position="146"/>
    </location>
</feature>